<feature type="domain" description="PurM-like N-terminal" evidence="3">
    <location>
        <begin position="24"/>
        <end position="133"/>
    </location>
</feature>
<keyword evidence="2 5" id="KW-0808">Transferase</keyword>
<dbReference type="EC" id="2.7.4.16" evidence="2"/>
<evidence type="ECO:0000313" key="5">
    <source>
        <dbReference type="EMBL" id="MFD1262351.1"/>
    </source>
</evidence>
<keyword evidence="2 5" id="KW-0418">Kinase</keyword>
<dbReference type="Gene3D" id="3.90.650.10">
    <property type="entry name" value="PurM-like C-terminal domain"/>
    <property type="match status" value="1"/>
</dbReference>
<dbReference type="PIRSF" id="PIRSF005303">
    <property type="entry name" value="Thiam_monoph_kin"/>
    <property type="match status" value="1"/>
</dbReference>
<keyword evidence="2" id="KW-0067">ATP-binding</keyword>
<dbReference type="Pfam" id="PF00586">
    <property type="entry name" value="AIRS"/>
    <property type="match status" value="1"/>
</dbReference>
<feature type="binding site" evidence="2">
    <location>
        <position position="118"/>
    </location>
    <ligand>
        <name>Mg(2+)</name>
        <dbReference type="ChEBI" id="CHEBI:18420"/>
        <label>1</label>
    </ligand>
</feature>
<dbReference type="Pfam" id="PF02769">
    <property type="entry name" value="AIRS_C"/>
    <property type="match status" value="1"/>
</dbReference>
<sequence>MPSEFDLIQRHFTRATRHTALAVGDDAALLQPRTGMQLAVSTDMLVSGTHFFADTDPEDLGWKTLAVNVSDIAAMGAEPRWAFLALSLPAADEAWIEAFARGFFACADAHGVDLAGGDTTRGPLTLSVTIIGETAAGEAVTRDGGRAGDDLWVSGQPGLAALGLAALQGRTRLDADGRRACIAALQRPQPRLALGRALRGVASAMLDVSDGLLGDLRHILERSHTGALIETAALPLARLLATGADPVLCRHCLLAGGDDYELLFCAPAARRDTVRALATKLELPVHRIGSLTADSGSIHMREADGTLAPLAPNGYDHFA</sequence>
<feature type="binding site" evidence="2">
    <location>
        <position position="210"/>
    </location>
    <ligand>
        <name>Mg(2+)</name>
        <dbReference type="ChEBI" id="CHEBI:18420"/>
        <label>5</label>
    </ligand>
</feature>
<dbReference type="InterPro" id="IPR006283">
    <property type="entry name" value="ThiL-like"/>
</dbReference>
<comment type="function">
    <text evidence="2">Catalyzes the ATP-dependent phosphorylation of thiamine-monophosphate (TMP) to form thiamine-pyrophosphate (TPP), the active form of vitamin B1.</text>
</comment>
<feature type="binding site" evidence="2">
    <location>
        <position position="315"/>
    </location>
    <ligand>
        <name>substrate</name>
    </ligand>
</feature>
<accession>A0ABW3W957</accession>
<keyword evidence="2" id="KW-0547">Nucleotide-binding</keyword>
<dbReference type="SUPFAM" id="SSF56042">
    <property type="entry name" value="PurM C-terminal domain-like"/>
    <property type="match status" value="1"/>
</dbReference>
<dbReference type="SUPFAM" id="SSF55326">
    <property type="entry name" value="PurM N-terminal domain-like"/>
    <property type="match status" value="1"/>
</dbReference>
<feature type="binding site" evidence="2">
    <location>
        <position position="50"/>
    </location>
    <ligand>
        <name>substrate</name>
    </ligand>
</feature>
<comment type="caution">
    <text evidence="5">The sequence shown here is derived from an EMBL/GenBank/DDBJ whole genome shotgun (WGS) entry which is preliminary data.</text>
</comment>
<comment type="caution">
    <text evidence="2">Lacks conserved residue(s) required for the propagation of feature annotation.</text>
</comment>
<feature type="binding site" evidence="2">
    <location>
        <position position="71"/>
    </location>
    <ligand>
        <name>Mg(2+)</name>
        <dbReference type="ChEBI" id="CHEBI:18420"/>
        <label>3</label>
    </ligand>
</feature>
<feature type="binding site" evidence="2">
    <location>
        <position position="209"/>
    </location>
    <ligand>
        <name>ATP</name>
        <dbReference type="ChEBI" id="CHEBI:30616"/>
    </ligand>
</feature>
<dbReference type="Proteomes" id="UP001597158">
    <property type="component" value="Unassembled WGS sequence"/>
</dbReference>
<dbReference type="PANTHER" id="PTHR30270">
    <property type="entry name" value="THIAMINE-MONOPHOSPHATE KINASE"/>
    <property type="match status" value="1"/>
</dbReference>
<organism evidence="5 6">
    <name type="scientific">Thauera mechernichensis</name>
    <dbReference type="NCBI Taxonomy" id="82788"/>
    <lineage>
        <taxon>Bacteria</taxon>
        <taxon>Pseudomonadati</taxon>
        <taxon>Pseudomonadota</taxon>
        <taxon>Betaproteobacteria</taxon>
        <taxon>Rhodocyclales</taxon>
        <taxon>Zoogloeaceae</taxon>
        <taxon>Thauera</taxon>
    </lineage>
</organism>
<protein>
    <recommendedName>
        <fullName evidence="2">Thiamine-monophosphate kinase</fullName>
        <shortName evidence="2">TMP kinase</shortName>
        <shortName evidence="2">Thiamine-phosphate kinase</shortName>
        <ecNumber evidence="2">2.7.4.16</ecNumber>
    </recommendedName>
</protein>
<evidence type="ECO:0000313" key="6">
    <source>
        <dbReference type="Proteomes" id="UP001597158"/>
    </source>
</evidence>
<gene>
    <name evidence="2 5" type="primary">thiL</name>
    <name evidence="5" type="ORF">ACFQ4M_02070</name>
</gene>
<dbReference type="HAMAP" id="MF_02128">
    <property type="entry name" value="TMP_kinase"/>
    <property type="match status" value="1"/>
</dbReference>
<feature type="domain" description="PurM-like C-terminal" evidence="4">
    <location>
        <begin position="146"/>
        <end position="296"/>
    </location>
</feature>
<evidence type="ECO:0000256" key="1">
    <source>
        <dbReference type="ARBA" id="ARBA00022977"/>
    </source>
</evidence>
<feature type="binding site" evidence="2">
    <location>
        <position position="43"/>
    </location>
    <ligand>
        <name>Mg(2+)</name>
        <dbReference type="ChEBI" id="CHEBI:18420"/>
        <label>2</label>
    </ligand>
</feature>
<dbReference type="PANTHER" id="PTHR30270:SF0">
    <property type="entry name" value="THIAMINE-MONOPHOSPHATE KINASE"/>
    <property type="match status" value="1"/>
</dbReference>
<dbReference type="CDD" id="cd02194">
    <property type="entry name" value="ThiL"/>
    <property type="match status" value="1"/>
</dbReference>
<feature type="binding site" evidence="2">
    <location>
        <position position="258"/>
    </location>
    <ligand>
        <name>substrate</name>
    </ligand>
</feature>
<feature type="binding site" evidence="2">
    <location>
        <position position="71"/>
    </location>
    <ligand>
        <name>Mg(2+)</name>
        <dbReference type="ChEBI" id="CHEBI:18420"/>
        <label>2</label>
    </ligand>
</feature>
<feature type="binding site" evidence="2">
    <location>
        <position position="71"/>
    </location>
    <ligand>
        <name>Mg(2+)</name>
        <dbReference type="ChEBI" id="CHEBI:18420"/>
        <label>4</label>
    </ligand>
</feature>
<feature type="binding site" evidence="2">
    <location>
        <position position="207"/>
    </location>
    <ligand>
        <name>Mg(2+)</name>
        <dbReference type="ChEBI" id="CHEBI:18420"/>
        <label>3</label>
    </ligand>
</feature>
<dbReference type="InterPro" id="IPR016188">
    <property type="entry name" value="PurM-like_N"/>
</dbReference>
<feature type="binding site" evidence="2">
    <location>
        <position position="26"/>
    </location>
    <ligand>
        <name>Mg(2+)</name>
        <dbReference type="ChEBI" id="CHEBI:18420"/>
        <label>4</label>
    </ligand>
</feature>
<feature type="binding site" evidence="2">
    <location>
        <position position="41"/>
    </location>
    <ligand>
        <name>Mg(2+)</name>
        <dbReference type="ChEBI" id="CHEBI:18420"/>
        <label>4</label>
    </ligand>
</feature>
<comment type="catalytic activity">
    <reaction evidence="2">
        <text>thiamine phosphate + ATP = thiamine diphosphate + ADP</text>
        <dbReference type="Rhea" id="RHEA:15913"/>
        <dbReference type="ChEBI" id="CHEBI:30616"/>
        <dbReference type="ChEBI" id="CHEBI:37575"/>
        <dbReference type="ChEBI" id="CHEBI:58937"/>
        <dbReference type="ChEBI" id="CHEBI:456216"/>
        <dbReference type="EC" id="2.7.4.16"/>
    </reaction>
</comment>
<comment type="pathway">
    <text evidence="2">Cofactor biosynthesis; thiamine diphosphate biosynthesis; thiamine diphosphate from thiamine phosphate: step 1/1.</text>
</comment>
<keyword evidence="2" id="KW-0479">Metal-binding</keyword>
<evidence type="ECO:0000259" key="3">
    <source>
        <dbReference type="Pfam" id="PF00586"/>
    </source>
</evidence>
<dbReference type="InterPro" id="IPR036921">
    <property type="entry name" value="PurM-like_N_sf"/>
</dbReference>
<feature type="binding site" evidence="2">
    <location>
        <position position="142"/>
    </location>
    <ligand>
        <name>ATP</name>
        <dbReference type="ChEBI" id="CHEBI:30616"/>
    </ligand>
</feature>
<reference evidence="6" key="1">
    <citation type="journal article" date="2019" name="Int. J. Syst. Evol. Microbiol.">
        <title>The Global Catalogue of Microorganisms (GCM) 10K type strain sequencing project: providing services to taxonomists for standard genome sequencing and annotation.</title>
        <authorList>
            <consortium name="The Broad Institute Genomics Platform"/>
            <consortium name="The Broad Institute Genome Sequencing Center for Infectious Disease"/>
            <person name="Wu L."/>
            <person name="Ma J."/>
        </authorList>
    </citation>
    <scope>NUCLEOTIDE SEQUENCE [LARGE SCALE GENOMIC DNA]</scope>
    <source>
        <strain evidence="6">CCUG 48884</strain>
    </source>
</reference>
<evidence type="ECO:0000259" key="4">
    <source>
        <dbReference type="Pfam" id="PF02769"/>
    </source>
</evidence>
<keyword evidence="2" id="KW-0460">Magnesium</keyword>
<comment type="miscellaneous">
    <text evidence="2">Reaction mechanism of ThiL seems to utilize a direct, inline transfer of the gamma-phosphate of ATP to TMP rather than a phosphorylated enzyme intermediate.</text>
</comment>
<feature type="binding site" evidence="2">
    <location>
        <position position="43"/>
    </location>
    <ligand>
        <name>Mg(2+)</name>
        <dbReference type="ChEBI" id="CHEBI:18420"/>
        <label>1</label>
    </ligand>
</feature>
<dbReference type="InterPro" id="IPR036676">
    <property type="entry name" value="PurM-like_C_sf"/>
</dbReference>
<comment type="similarity">
    <text evidence="2">Belongs to the thiamine-monophosphate kinase family.</text>
</comment>
<dbReference type="RefSeq" id="WP_198291785.1">
    <property type="nucleotide sequence ID" value="NZ_JARQZE010000003.1"/>
</dbReference>
<feature type="binding site" evidence="2">
    <location>
        <position position="26"/>
    </location>
    <ligand>
        <name>Mg(2+)</name>
        <dbReference type="ChEBI" id="CHEBI:18420"/>
        <label>3</label>
    </ligand>
</feature>
<feature type="binding site" evidence="2">
    <location>
        <position position="42"/>
    </location>
    <ligand>
        <name>Mg(2+)</name>
        <dbReference type="ChEBI" id="CHEBI:18420"/>
        <label>1</label>
    </ligand>
</feature>
<dbReference type="InterPro" id="IPR010918">
    <property type="entry name" value="PurM-like_C_dom"/>
</dbReference>
<keyword evidence="6" id="KW-1185">Reference proteome</keyword>
<name>A0ABW3W957_9RHOO</name>
<feature type="binding site" evidence="2">
    <location>
        <begin position="117"/>
        <end position="118"/>
    </location>
    <ligand>
        <name>ATP</name>
        <dbReference type="ChEBI" id="CHEBI:30616"/>
    </ligand>
</feature>
<dbReference type="Gene3D" id="3.30.1330.10">
    <property type="entry name" value="PurM-like, N-terminal domain"/>
    <property type="match status" value="1"/>
</dbReference>
<evidence type="ECO:0000256" key="2">
    <source>
        <dbReference type="HAMAP-Rule" id="MF_02128"/>
    </source>
</evidence>
<dbReference type="GO" id="GO:0009030">
    <property type="term" value="F:thiamine-phosphate kinase activity"/>
    <property type="evidence" value="ECO:0007669"/>
    <property type="project" value="UniProtKB-EC"/>
</dbReference>
<dbReference type="NCBIfam" id="TIGR01379">
    <property type="entry name" value="thiL"/>
    <property type="match status" value="1"/>
</dbReference>
<dbReference type="EMBL" id="JBHTMC010000002">
    <property type="protein sequence ID" value="MFD1262351.1"/>
    <property type="molecule type" value="Genomic_DNA"/>
</dbReference>
<proteinExistence type="inferred from homology"/>
<keyword evidence="1 2" id="KW-0784">Thiamine biosynthesis</keyword>